<evidence type="ECO:0000313" key="1">
    <source>
        <dbReference type="EMBL" id="MCP2353127.1"/>
    </source>
</evidence>
<dbReference type="RefSeq" id="WP_253739557.1">
    <property type="nucleotide sequence ID" value="NZ_BAABKA010000105.1"/>
</dbReference>
<dbReference type="Proteomes" id="UP001139648">
    <property type="component" value="Unassembled WGS sequence"/>
</dbReference>
<protein>
    <submittedName>
        <fullName evidence="1">Uncharacterized protein</fullName>
    </submittedName>
</protein>
<dbReference type="AlphaFoldDB" id="A0A9X2G8S7"/>
<sequence>MRVDQPERLLGGADIDREVQRRPQIGGLGVQAFEPDPLVMPPYGSARSANAV</sequence>
<gene>
    <name evidence="1" type="ORF">HD597_000147</name>
</gene>
<evidence type="ECO:0000313" key="2">
    <source>
        <dbReference type="Proteomes" id="UP001139648"/>
    </source>
</evidence>
<keyword evidence="2" id="KW-1185">Reference proteome</keyword>
<reference evidence="1" key="1">
    <citation type="submission" date="2022-06" db="EMBL/GenBank/DDBJ databases">
        <title>Sequencing the genomes of 1000 actinobacteria strains.</title>
        <authorList>
            <person name="Klenk H.-P."/>
        </authorList>
    </citation>
    <scope>NUCLEOTIDE SEQUENCE</scope>
    <source>
        <strain evidence="1">DSM 46694</strain>
    </source>
</reference>
<comment type="caution">
    <text evidence="1">The sequence shown here is derived from an EMBL/GenBank/DDBJ whole genome shotgun (WGS) entry which is preliminary data.</text>
</comment>
<name>A0A9X2G8S7_9ACTN</name>
<accession>A0A9X2G8S7</accession>
<proteinExistence type="predicted"/>
<organism evidence="1 2">
    <name type="scientific">Nonomuraea thailandensis</name>
    <dbReference type="NCBI Taxonomy" id="1188745"/>
    <lineage>
        <taxon>Bacteria</taxon>
        <taxon>Bacillati</taxon>
        <taxon>Actinomycetota</taxon>
        <taxon>Actinomycetes</taxon>
        <taxon>Streptosporangiales</taxon>
        <taxon>Streptosporangiaceae</taxon>
        <taxon>Nonomuraea</taxon>
    </lineage>
</organism>
<dbReference type="EMBL" id="JAMZEB010000001">
    <property type="protein sequence ID" value="MCP2353127.1"/>
    <property type="molecule type" value="Genomic_DNA"/>
</dbReference>